<dbReference type="InterPro" id="IPR012938">
    <property type="entry name" value="Glc/Sorbosone_DH"/>
</dbReference>
<dbReference type="PANTHER" id="PTHR19328">
    <property type="entry name" value="HEDGEHOG-INTERACTING PROTEIN"/>
    <property type="match status" value="1"/>
</dbReference>
<organism evidence="2 3">
    <name type="scientific">Psychrosphaera ytuae</name>
    <dbReference type="NCBI Taxonomy" id="2820710"/>
    <lineage>
        <taxon>Bacteria</taxon>
        <taxon>Pseudomonadati</taxon>
        <taxon>Pseudomonadota</taxon>
        <taxon>Gammaproteobacteria</taxon>
        <taxon>Alteromonadales</taxon>
        <taxon>Pseudoalteromonadaceae</taxon>
        <taxon>Psychrosphaera</taxon>
    </lineage>
</organism>
<dbReference type="KEGG" id="psym:J1N51_00075"/>
<proteinExistence type="predicted"/>
<sequence length="423" mass="47147">MERLSRLTKQFFQTSKSRVAITAIGASFIAVTTSVSTFASEANASYQLDWTFSTSTVASDLHKPWGIAALNDDLFLITERDGKVRLWDNKNNTMSPADETFTDFVFESGQGGMLDVLAHPNFAENNLVYLTYSAGHRLKNATRLSTAEVVLQKDNNGKVTSFSLKNKRDIFTAQPFKAATYHFAGRLVFMPDGTLVFGVGDGYTHMDKAQTLDNHFGKVIRINDDGSVPADNPYVEMAKKDETIKPEIYSYGHRNPQGMYYDASRSVLFSNEHGPKGGDEINIIKPELNYGWPKITYGIDYSGSEITPHSALPEMQQPLVNWTPSIAPSSMLVYEGDLFPALKGKLVNTSLKFQEIRVVELKDKAKAAKKPVQQDYAKGPWQPANQWTFFKDQGERLRDIVETASGQLLIVTDSGKLIRLDKA</sequence>
<dbReference type="SUPFAM" id="SSF50952">
    <property type="entry name" value="Soluble quinoprotein glucose dehydrogenase"/>
    <property type="match status" value="1"/>
</dbReference>
<evidence type="ECO:0000313" key="2">
    <source>
        <dbReference type="EMBL" id="QTH63934.1"/>
    </source>
</evidence>
<dbReference type="InterPro" id="IPR011042">
    <property type="entry name" value="6-blade_b-propeller_TolB-like"/>
</dbReference>
<dbReference type="InterPro" id="IPR011041">
    <property type="entry name" value="Quinoprot_gluc/sorb_DH_b-prop"/>
</dbReference>
<dbReference type="AlphaFoldDB" id="A0A975DBK5"/>
<evidence type="ECO:0000313" key="3">
    <source>
        <dbReference type="Proteomes" id="UP000682739"/>
    </source>
</evidence>
<keyword evidence="3" id="KW-1185">Reference proteome</keyword>
<accession>A0A975DBK5</accession>
<evidence type="ECO:0000259" key="1">
    <source>
        <dbReference type="Pfam" id="PF07995"/>
    </source>
</evidence>
<dbReference type="PANTHER" id="PTHR19328:SF75">
    <property type="entry name" value="ALDOSE SUGAR DEHYDROGENASE YLII"/>
    <property type="match status" value="1"/>
</dbReference>
<dbReference type="Proteomes" id="UP000682739">
    <property type="component" value="Chromosome"/>
</dbReference>
<dbReference type="Gene3D" id="2.120.10.30">
    <property type="entry name" value="TolB, C-terminal domain"/>
    <property type="match status" value="1"/>
</dbReference>
<name>A0A975DBK5_9GAMM</name>
<dbReference type="RefSeq" id="WP_208831989.1">
    <property type="nucleotide sequence ID" value="NZ_CP072110.1"/>
</dbReference>
<reference evidence="2" key="1">
    <citation type="submission" date="2021-03" db="EMBL/GenBank/DDBJ databases">
        <title>Description of Psychrosphaera ytuae sp. nov. isolated from deep sea sediment of South China Sea.</title>
        <authorList>
            <person name="Zhang J."/>
            <person name="Xu X.-D."/>
        </authorList>
    </citation>
    <scope>NUCLEOTIDE SEQUENCE</scope>
    <source>
        <strain evidence="2">MTZ26</strain>
    </source>
</reference>
<gene>
    <name evidence="2" type="ORF">J1N51_00075</name>
</gene>
<dbReference type="Pfam" id="PF07995">
    <property type="entry name" value="GSDH"/>
    <property type="match status" value="1"/>
</dbReference>
<feature type="domain" description="Glucose/Sorbosone dehydrogenase" evidence="1">
    <location>
        <begin position="61"/>
        <end position="419"/>
    </location>
</feature>
<dbReference type="EMBL" id="CP072110">
    <property type="protein sequence ID" value="QTH63934.1"/>
    <property type="molecule type" value="Genomic_DNA"/>
</dbReference>
<protein>
    <submittedName>
        <fullName evidence="2">PQQ-dependent sugar dehydrogenase</fullName>
    </submittedName>
</protein>